<accession>A0A0U5G1I6</accession>
<dbReference type="InterPro" id="IPR001279">
    <property type="entry name" value="Metallo-B-lactamas"/>
</dbReference>
<evidence type="ECO:0000256" key="4">
    <source>
        <dbReference type="ARBA" id="ARBA00022801"/>
    </source>
</evidence>
<evidence type="ECO:0000256" key="3">
    <source>
        <dbReference type="ARBA" id="ARBA00022723"/>
    </source>
</evidence>
<dbReference type="Pfam" id="PF00753">
    <property type="entry name" value="Lactamase_B"/>
    <property type="match status" value="1"/>
</dbReference>
<organism evidence="7 8">
    <name type="scientific">Aspergillus calidoustus</name>
    <dbReference type="NCBI Taxonomy" id="454130"/>
    <lineage>
        <taxon>Eukaryota</taxon>
        <taxon>Fungi</taxon>
        <taxon>Dikarya</taxon>
        <taxon>Ascomycota</taxon>
        <taxon>Pezizomycotina</taxon>
        <taxon>Eurotiomycetes</taxon>
        <taxon>Eurotiomycetidae</taxon>
        <taxon>Eurotiales</taxon>
        <taxon>Aspergillaceae</taxon>
        <taxon>Aspergillus</taxon>
        <taxon>Aspergillus subgen. Nidulantes</taxon>
    </lineage>
</organism>
<dbReference type="AlphaFoldDB" id="A0A0U5G1I6"/>
<gene>
    <name evidence="7" type="ORF">ASPCAL06970</name>
</gene>
<dbReference type="InterPro" id="IPR036866">
    <property type="entry name" value="RibonucZ/Hydroxyglut_hydro"/>
</dbReference>
<evidence type="ECO:0000259" key="6">
    <source>
        <dbReference type="SMART" id="SM00849"/>
    </source>
</evidence>
<keyword evidence="3" id="KW-0479">Metal-binding</keyword>
<evidence type="ECO:0000256" key="2">
    <source>
        <dbReference type="ARBA" id="ARBA00007749"/>
    </source>
</evidence>
<keyword evidence="4" id="KW-0378">Hydrolase</keyword>
<dbReference type="SMART" id="SM00849">
    <property type="entry name" value="Lactamase_B"/>
    <property type="match status" value="1"/>
</dbReference>
<evidence type="ECO:0000256" key="1">
    <source>
        <dbReference type="ARBA" id="ARBA00001947"/>
    </source>
</evidence>
<evidence type="ECO:0000313" key="7">
    <source>
        <dbReference type="EMBL" id="CEL05858.1"/>
    </source>
</evidence>
<dbReference type="GO" id="GO:0016787">
    <property type="term" value="F:hydrolase activity"/>
    <property type="evidence" value="ECO:0007669"/>
    <property type="project" value="UniProtKB-KW"/>
</dbReference>
<proteinExistence type="inferred from homology"/>
<evidence type="ECO:0000313" key="8">
    <source>
        <dbReference type="Proteomes" id="UP000054771"/>
    </source>
</evidence>
<dbReference type="PANTHER" id="PTHR42978:SF2">
    <property type="entry name" value="102 KBASES UNSTABLE REGION: FROM 1 TO 119443"/>
    <property type="match status" value="1"/>
</dbReference>
<comment type="cofactor">
    <cofactor evidence="1">
        <name>Zn(2+)</name>
        <dbReference type="ChEBI" id="CHEBI:29105"/>
    </cofactor>
</comment>
<dbReference type="CDD" id="cd07729">
    <property type="entry name" value="AHL_lactonase_MBL-fold"/>
    <property type="match status" value="1"/>
</dbReference>
<evidence type="ECO:0000256" key="5">
    <source>
        <dbReference type="ARBA" id="ARBA00022833"/>
    </source>
</evidence>
<dbReference type="Proteomes" id="UP000054771">
    <property type="component" value="Unassembled WGS sequence"/>
</dbReference>
<dbReference type="Gene3D" id="3.60.15.10">
    <property type="entry name" value="Ribonuclease Z/Hydroxyacylglutathione hydrolase-like"/>
    <property type="match status" value="1"/>
</dbReference>
<feature type="domain" description="Metallo-beta-lactamase" evidence="6">
    <location>
        <begin position="72"/>
        <end position="285"/>
    </location>
</feature>
<dbReference type="PANTHER" id="PTHR42978">
    <property type="entry name" value="QUORUM-QUENCHING LACTONASE YTNP-RELATED-RELATED"/>
    <property type="match status" value="1"/>
</dbReference>
<name>A0A0U5G1I6_ASPCI</name>
<dbReference type="GO" id="GO:0046872">
    <property type="term" value="F:metal ion binding"/>
    <property type="evidence" value="ECO:0007669"/>
    <property type="project" value="UniProtKB-KW"/>
</dbReference>
<dbReference type="SUPFAM" id="SSF56281">
    <property type="entry name" value="Metallo-hydrolase/oxidoreductase"/>
    <property type="match status" value="1"/>
</dbReference>
<dbReference type="STRING" id="454130.A0A0U5G1I6"/>
<protein>
    <recommendedName>
        <fullName evidence="6">Metallo-beta-lactamase domain-containing protein</fullName>
    </recommendedName>
</protein>
<sequence length="301" mass="33798">MSFYSTNMPNGAKLWVKTHAIDPTMTKVLIFPSPFQLLDLGSIDLDAANVLAGRNQFAVGLAPQPHERRDLIMIAALIYHPHVGLVLFDAGSCEDIITSWGAKTMECSPRNWDKSVHGLAEAIRATGAGEITDVKAVVMSHLHCDHAGGLEHFLDTEVEVWCHEEELKNAFWACATRVDQGPYLKDYLSVDRLNWRTFTGTVFEVFPGIILHHCPGHTAGSIAMQVNLEKTGTVLLTGDAFHVKENWEEGIAPGTLTRDWNEWHRSRNYLRSLAQARQAKVILGHERAYFKRLRNSPEYKE</sequence>
<dbReference type="EMBL" id="CDMC01000005">
    <property type="protein sequence ID" value="CEL05858.1"/>
    <property type="molecule type" value="Genomic_DNA"/>
</dbReference>
<keyword evidence="8" id="KW-1185">Reference proteome</keyword>
<keyword evidence="5" id="KW-0862">Zinc</keyword>
<dbReference type="OMA" id="WCHEEEL"/>
<dbReference type="InterPro" id="IPR051013">
    <property type="entry name" value="MBL_superfamily_lactonases"/>
</dbReference>
<reference evidence="8" key="1">
    <citation type="journal article" date="2016" name="Genome Announc.">
        <title>Draft genome sequences of fungus Aspergillus calidoustus.</title>
        <authorList>
            <person name="Horn F."/>
            <person name="Linde J."/>
            <person name="Mattern D.J."/>
            <person name="Walther G."/>
            <person name="Guthke R."/>
            <person name="Scherlach K."/>
            <person name="Martin K."/>
            <person name="Brakhage A.A."/>
            <person name="Petzke L."/>
            <person name="Valiante V."/>
        </authorList>
    </citation>
    <scope>NUCLEOTIDE SEQUENCE [LARGE SCALE GENOMIC DNA]</scope>
    <source>
        <strain evidence="8">SF006504</strain>
    </source>
</reference>
<dbReference type="OrthoDB" id="10250730at2759"/>
<comment type="similarity">
    <text evidence="2">Belongs to the metallo-beta-lactamase superfamily.</text>
</comment>